<evidence type="ECO:0000256" key="1">
    <source>
        <dbReference type="SAM" id="Phobius"/>
    </source>
</evidence>
<sequence>MTASTTTIWLAILVGGVGTYAIRGSFIALYGRLELPAGVENALRFVPAAVLAALVVPELAQVDGTPIAQSGLPPGDAIVRLLASDRLLAGLLAAVAAYVTEDVLATIVVGMGALLALGAL</sequence>
<proteinExistence type="predicted"/>
<evidence type="ECO:0000313" key="3">
    <source>
        <dbReference type="Proteomes" id="UP000326865"/>
    </source>
</evidence>
<keyword evidence="1" id="KW-1133">Transmembrane helix</keyword>
<gene>
    <name evidence="2" type="ORF">DM867_06475</name>
</gene>
<keyword evidence="1" id="KW-0472">Membrane</keyword>
<reference evidence="2 3" key="1">
    <citation type="submission" date="2019-10" db="EMBL/GenBank/DDBJ databases">
        <title>Unraveling microbial dark matter from salterns through culturing: the case of the genus Halosegnis.</title>
        <authorList>
            <person name="Duran-Viseras A."/>
            <person name="Andrei A.-S."/>
            <person name="Vera-Gargallo B."/>
            <person name="Ghai R."/>
            <person name="Sanchez-Porro C."/>
            <person name="Ventosa A."/>
        </authorList>
    </citation>
    <scope>NUCLEOTIDE SEQUENCE [LARGE SCALE GENOMIC DNA]</scope>
    <source>
        <strain evidence="2 3">F18-79</strain>
    </source>
</reference>
<dbReference type="Pfam" id="PF05437">
    <property type="entry name" value="AzlD"/>
    <property type="match status" value="1"/>
</dbReference>
<dbReference type="InterPro" id="IPR008407">
    <property type="entry name" value="Brnchd-chn_aa_trnsp_AzlD"/>
</dbReference>
<accession>A0A5N5U807</accession>
<dbReference type="EMBL" id="QKKZ01000002">
    <property type="protein sequence ID" value="KAB7514755.1"/>
    <property type="molecule type" value="Genomic_DNA"/>
</dbReference>
<evidence type="ECO:0000313" key="2">
    <source>
        <dbReference type="EMBL" id="KAB7514755.1"/>
    </source>
</evidence>
<name>A0A5N5U807_9EURY</name>
<keyword evidence="1" id="KW-0812">Transmembrane</keyword>
<protein>
    <submittedName>
        <fullName evidence="2">AzlD domain-containing protein</fullName>
    </submittedName>
</protein>
<organism evidence="2 3">
    <name type="scientific">Halosegnis rubeus</name>
    <dbReference type="NCBI Taxonomy" id="2212850"/>
    <lineage>
        <taxon>Archaea</taxon>
        <taxon>Methanobacteriati</taxon>
        <taxon>Methanobacteriota</taxon>
        <taxon>Stenosarchaea group</taxon>
        <taxon>Halobacteria</taxon>
        <taxon>Halobacteriales</taxon>
        <taxon>Natronomonadaceae</taxon>
        <taxon>Halosegnis</taxon>
    </lineage>
</organism>
<dbReference type="AlphaFoldDB" id="A0A5N5U807"/>
<feature type="transmembrane region" description="Helical" evidence="1">
    <location>
        <begin position="6"/>
        <end position="30"/>
    </location>
</feature>
<comment type="caution">
    <text evidence="2">The sequence shown here is derived from an EMBL/GenBank/DDBJ whole genome shotgun (WGS) entry which is preliminary data.</text>
</comment>
<keyword evidence="3" id="KW-1185">Reference proteome</keyword>
<dbReference type="Proteomes" id="UP000326865">
    <property type="component" value="Unassembled WGS sequence"/>
</dbReference>
<dbReference type="RefSeq" id="WP_152133973.1">
    <property type="nucleotide sequence ID" value="NZ_QKKZ01000002.1"/>
</dbReference>
<feature type="transmembrane region" description="Helical" evidence="1">
    <location>
        <begin position="91"/>
        <end position="117"/>
    </location>
</feature>